<keyword evidence="3" id="KW-1185">Reference proteome</keyword>
<protein>
    <submittedName>
        <fullName evidence="2">Uncharacterized protein</fullName>
    </submittedName>
</protein>
<comment type="caution">
    <text evidence="2">The sequence shown here is derived from an EMBL/GenBank/DDBJ whole genome shotgun (WGS) entry which is preliminary data.</text>
</comment>
<dbReference type="Proteomes" id="UP000619743">
    <property type="component" value="Unassembled WGS sequence"/>
</dbReference>
<dbReference type="RefSeq" id="WP_087505871.1">
    <property type="nucleotide sequence ID" value="NZ_BMDX01000010.1"/>
</dbReference>
<evidence type="ECO:0000313" key="3">
    <source>
        <dbReference type="Proteomes" id="UP000619743"/>
    </source>
</evidence>
<reference evidence="3" key="1">
    <citation type="journal article" date="2019" name="Int. J. Syst. Evol. Microbiol.">
        <title>The Global Catalogue of Microorganisms (GCM) 10K type strain sequencing project: providing services to taxonomists for standard genome sequencing and annotation.</title>
        <authorList>
            <consortium name="The Broad Institute Genomics Platform"/>
            <consortium name="The Broad Institute Genome Sequencing Center for Infectious Disease"/>
            <person name="Wu L."/>
            <person name="Ma J."/>
        </authorList>
    </citation>
    <scope>NUCLEOTIDE SEQUENCE [LARGE SCALE GENOMIC DNA]</scope>
    <source>
        <strain evidence="3">CGMCC 1.10130</strain>
    </source>
</reference>
<keyword evidence="1" id="KW-0175">Coiled coil</keyword>
<organism evidence="2 3">
    <name type="scientific">Neiella marina</name>
    <dbReference type="NCBI Taxonomy" id="508461"/>
    <lineage>
        <taxon>Bacteria</taxon>
        <taxon>Pseudomonadati</taxon>
        <taxon>Pseudomonadota</taxon>
        <taxon>Gammaproteobacteria</taxon>
        <taxon>Alteromonadales</taxon>
        <taxon>Echinimonadaceae</taxon>
        <taxon>Neiella</taxon>
    </lineage>
</organism>
<accession>A0A8J2U5R8</accession>
<dbReference type="EMBL" id="BMDX01000010">
    <property type="protein sequence ID" value="GGA79684.1"/>
    <property type="molecule type" value="Genomic_DNA"/>
</dbReference>
<evidence type="ECO:0000256" key="1">
    <source>
        <dbReference type="SAM" id="Coils"/>
    </source>
</evidence>
<evidence type="ECO:0000313" key="2">
    <source>
        <dbReference type="EMBL" id="GGA79684.1"/>
    </source>
</evidence>
<dbReference type="AlphaFoldDB" id="A0A8J2U5R8"/>
<feature type="coiled-coil region" evidence="1">
    <location>
        <begin position="120"/>
        <end position="169"/>
    </location>
</feature>
<proteinExistence type="predicted"/>
<gene>
    <name evidence="2" type="ORF">GCM10011369_22050</name>
</gene>
<name>A0A8J2U5R8_9GAMM</name>
<sequence length="255" mass="28468">MSNESKPNSPSDGDLEKAYYQAVTELQPKAEVDEAIRLQAHSQLRKGRDWASVPMWARAASVIGVAVVGWWLWQPDLIEWRPQTDNTIVENQVPMEVATEDAMAAAPTSVEPKSPPPSSADALESQFAAAEVAKEQQAAEQVQQQAREAEQALVARHKLEQAQRQAERQHSEQLLKFSFCLQYKLARRDDLVISNDLPDGTDSGSVLSGPSIEWQEQPWQLVEIAQTAYLVRAEGDNWQVAKVPAEDFTVCNLHR</sequence>